<dbReference type="PANTHER" id="PTHR23155:SF955">
    <property type="entry name" value="AAA+ ATPASE DOMAIN-CONTAINING PROTEIN"/>
    <property type="match status" value="1"/>
</dbReference>
<dbReference type="Gene3D" id="1.10.10.10">
    <property type="entry name" value="Winged helix-like DNA-binding domain superfamily/Winged helix DNA-binding domain"/>
    <property type="match status" value="1"/>
</dbReference>
<dbReference type="Gene3D" id="1.20.5.4130">
    <property type="match status" value="1"/>
</dbReference>
<evidence type="ECO:0000259" key="8">
    <source>
        <dbReference type="Pfam" id="PF23559"/>
    </source>
</evidence>
<dbReference type="SUPFAM" id="SSF52540">
    <property type="entry name" value="P-loop containing nucleoside triphosphate hydrolases"/>
    <property type="match status" value="1"/>
</dbReference>
<dbReference type="EMBL" id="JAVIJP010000002">
    <property type="protein sequence ID" value="KAL3655197.1"/>
    <property type="molecule type" value="Genomic_DNA"/>
</dbReference>
<evidence type="ECO:0000256" key="3">
    <source>
        <dbReference type="ARBA" id="ARBA00022737"/>
    </source>
</evidence>
<dbReference type="InterPro" id="IPR036388">
    <property type="entry name" value="WH-like_DNA-bd_sf"/>
</dbReference>
<accession>A0ABD3ELV8</accession>
<dbReference type="FunFam" id="1.10.10.10:FF:000322">
    <property type="entry name" value="Probable disease resistance protein At1g63360"/>
    <property type="match status" value="1"/>
</dbReference>
<feature type="domain" description="Disease resistance R13L4/SHOC-2-like LRR" evidence="9">
    <location>
        <begin position="588"/>
        <end position="871"/>
    </location>
</feature>
<evidence type="ECO:0000259" key="7">
    <source>
        <dbReference type="Pfam" id="PF00931"/>
    </source>
</evidence>
<dbReference type="InterPro" id="IPR044974">
    <property type="entry name" value="Disease_R_plants"/>
</dbReference>
<evidence type="ECO:0000256" key="2">
    <source>
        <dbReference type="ARBA" id="ARBA00022614"/>
    </source>
</evidence>
<dbReference type="Gene3D" id="1.10.8.430">
    <property type="entry name" value="Helical domain of apoptotic protease-activating factors"/>
    <property type="match status" value="1"/>
</dbReference>
<dbReference type="Gene3D" id="3.40.50.300">
    <property type="entry name" value="P-loop containing nucleotide triphosphate hydrolases"/>
    <property type="match status" value="1"/>
</dbReference>
<dbReference type="PANTHER" id="PTHR23155">
    <property type="entry name" value="DISEASE RESISTANCE PROTEIN RP"/>
    <property type="match status" value="1"/>
</dbReference>
<reference evidence="11" key="1">
    <citation type="journal article" date="2024" name="IScience">
        <title>Strigolactones Initiate the Formation of Haustorium-like Structures in Castilleja.</title>
        <authorList>
            <person name="Buerger M."/>
            <person name="Peterson D."/>
            <person name="Chory J."/>
        </authorList>
    </citation>
    <scope>NUCLEOTIDE SEQUENCE [LARGE SCALE GENOMIC DNA]</scope>
</reference>
<dbReference type="AlphaFoldDB" id="A0ABD3ELV8"/>
<dbReference type="Pfam" id="PF00931">
    <property type="entry name" value="NB-ARC"/>
    <property type="match status" value="1"/>
</dbReference>
<keyword evidence="6" id="KW-0067">ATP-binding</keyword>
<dbReference type="InterPro" id="IPR027417">
    <property type="entry name" value="P-loop_NTPase"/>
</dbReference>
<dbReference type="PRINTS" id="PR00364">
    <property type="entry name" value="DISEASERSIST"/>
</dbReference>
<protein>
    <submittedName>
        <fullName evidence="10">Uncharacterized protein</fullName>
    </submittedName>
</protein>
<comment type="caution">
    <text evidence="10">The sequence shown here is derived from an EMBL/GenBank/DDBJ whole genome shotgun (WGS) entry which is preliminary data.</text>
</comment>
<dbReference type="InterPro" id="IPR002182">
    <property type="entry name" value="NB-ARC"/>
</dbReference>
<evidence type="ECO:0000313" key="11">
    <source>
        <dbReference type="Proteomes" id="UP001632038"/>
    </source>
</evidence>
<feature type="domain" description="Disease resistance protein winged helix" evidence="8">
    <location>
        <begin position="439"/>
        <end position="508"/>
    </location>
</feature>
<evidence type="ECO:0000256" key="5">
    <source>
        <dbReference type="ARBA" id="ARBA00022821"/>
    </source>
</evidence>
<dbReference type="InterPro" id="IPR032675">
    <property type="entry name" value="LRR_dom_sf"/>
</dbReference>
<name>A0ABD3ELV8_9LAMI</name>
<keyword evidence="5" id="KW-0611">Plant defense</keyword>
<dbReference type="Pfam" id="PF23598">
    <property type="entry name" value="LRR_14"/>
    <property type="match status" value="1"/>
</dbReference>
<evidence type="ECO:0000256" key="4">
    <source>
        <dbReference type="ARBA" id="ARBA00022741"/>
    </source>
</evidence>
<dbReference type="InterPro" id="IPR042197">
    <property type="entry name" value="Apaf_helical"/>
</dbReference>
<sequence length="938" mass="108417">MEVDAVASVILPKLSDLLSDESLTNYKAIVTIVDRLKEMRGYFVDAADKENVEAIKKWTDDYLRHLYSAEDSIESFALRITRQRIRMGCLMNYALFPKKFKAYKTLERKLERIQRGIDALNDQRSMVLKDASMTHSTVLIRDGSPHPQSSFVRRNSFNLKRDASLIRERLNQSKLMYSYSYDDEELPIVGYEREVPKLMSMLTEELSRRVISVVGELGSGKTMLARAIYGNRIIKNKFKDFCAWATIFKETGTKDILLNLLQQVRRSREHDGNANEDKLKETLRNVLKGDQYLIVLDGVQDSGQWENIKDAFPDEKKGSKIILMTCDEQVALLADSKSQPHYLEKLDPKESWTLFFKKVGFTEKSEGLLIKDRIIQVCQGLPLNIVLLGSLFSTKKDTGVGEWSLILRKLENRQTLDFLMMSYNDLEVHAKLCLLYMMLFPKEYDIPIRRLQRLWLAEGFVDKSKKSQEDVVQDYFDNLVKRSLILVSKLRSDGSPRKCRLLGALHDILLAKARDISLFHAHSSSVCCEDDALFGKRRLIEYPDGKNCSLEPCEYQLLRSYISFNFQKKDTPAKYVEKLVKSMIGEGYGLLRVLDLEGVYKPSLPENLGDLVHLRYLGLRWTFLDKIPKSISQLVYLETLDLKHTHISRIPPSFWKLKHLRHLNLNEIHLEKDMHLHMRGSLPKLLTLWGLSLYHESPIKNGLSKLTGLRELCLSFHLSQSNNDNSTKDLVHWVSELTTLQSLRLRSKDDSGHPLNLRLEPFLKLDKLSHMYLLGKLQKLPDFDHFPPNIKLLTLSVSRLEQDPMPILGKLKSLTVLRLLADSYIGEKIVCPGESFEALEVLKLWMLKELKEWEMEDGAMKKLKELNIRCCSKLENIPSRIFQRMTFKDLILTNMSEKFKENAESNNPYKVSIAVNTYKFTPLPWEEANDDTQDGECQ</sequence>
<proteinExistence type="inferred from homology"/>
<dbReference type="Gene3D" id="3.80.10.10">
    <property type="entry name" value="Ribonuclease Inhibitor"/>
    <property type="match status" value="2"/>
</dbReference>
<gene>
    <name evidence="10" type="ORF">CASFOL_000983</name>
</gene>
<evidence type="ECO:0000256" key="1">
    <source>
        <dbReference type="ARBA" id="ARBA00008894"/>
    </source>
</evidence>
<dbReference type="GO" id="GO:0006952">
    <property type="term" value="P:defense response"/>
    <property type="evidence" value="ECO:0007669"/>
    <property type="project" value="UniProtKB-KW"/>
</dbReference>
<feature type="domain" description="NB-ARC" evidence="7">
    <location>
        <begin position="192"/>
        <end position="360"/>
    </location>
</feature>
<dbReference type="Pfam" id="PF23559">
    <property type="entry name" value="WHD_DRP"/>
    <property type="match status" value="1"/>
</dbReference>
<evidence type="ECO:0000259" key="9">
    <source>
        <dbReference type="Pfam" id="PF23598"/>
    </source>
</evidence>
<organism evidence="10 11">
    <name type="scientific">Castilleja foliolosa</name>
    <dbReference type="NCBI Taxonomy" id="1961234"/>
    <lineage>
        <taxon>Eukaryota</taxon>
        <taxon>Viridiplantae</taxon>
        <taxon>Streptophyta</taxon>
        <taxon>Embryophyta</taxon>
        <taxon>Tracheophyta</taxon>
        <taxon>Spermatophyta</taxon>
        <taxon>Magnoliopsida</taxon>
        <taxon>eudicotyledons</taxon>
        <taxon>Gunneridae</taxon>
        <taxon>Pentapetalae</taxon>
        <taxon>asterids</taxon>
        <taxon>lamiids</taxon>
        <taxon>Lamiales</taxon>
        <taxon>Orobanchaceae</taxon>
        <taxon>Pedicularideae</taxon>
        <taxon>Castillejinae</taxon>
        <taxon>Castilleja</taxon>
    </lineage>
</organism>
<comment type="similarity">
    <text evidence="1">Belongs to the disease resistance NB-LRR family.</text>
</comment>
<dbReference type="GO" id="GO:0005524">
    <property type="term" value="F:ATP binding"/>
    <property type="evidence" value="ECO:0007669"/>
    <property type="project" value="UniProtKB-KW"/>
</dbReference>
<keyword evidence="3" id="KW-0677">Repeat</keyword>
<evidence type="ECO:0000313" key="10">
    <source>
        <dbReference type="EMBL" id="KAL3655197.1"/>
    </source>
</evidence>
<keyword evidence="11" id="KW-1185">Reference proteome</keyword>
<keyword evidence="4" id="KW-0547">Nucleotide-binding</keyword>
<dbReference type="InterPro" id="IPR055414">
    <property type="entry name" value="LRR_R13L4/SHOC2-like"/>
</dbReference>
<keyword evidence="2" id="KW-0433">Leucine-rich repeat</keyword>
<dbReference type="Proteomes" id="UP001632038">
    <property type="component" value="Unassembled WGS sequence"/>
</dbReference>
<dbReference type="InterPro" id="IPR058922">
    <property type="entry name" value="WHD_DRP"/>
</dbReference>
<dbReference type="GO" id="GO:0051707">
    <property type="term" value="P:response to other organism"/>
    <property type="evidence" value="ECO:0007669"/>
    <property type="project" value="UniProtKB-ARBA"/>
</dbReference>
<dbReference type="SUPFAM" id="SSF52058">
    <property type="entry name" value="L domain-like"/>
    <property type="match status" value="1"/>
</dbReference>
<evidence type="ECO:0000256" key="6">
    <source>
        <dbReference type="ARBA" id="ARBA00022840"/>
    </source>
</evidence>